<evidence type="ECO:0000256" key="2">
    <source>
        <dbReference type="SAM" id="MobiDB-lite"/>
    </source>
</evidence>
<keyword evidence="1" id="KW-0862">Zinc</keyword>
<name>A0A9N9KH59_9GLOM</name>
<evidence type="ECO:0000256" key="1">
    <source>
        <dbReference type="PROSITE-ProRule" id="PRU00047"/>
    </source>
</evidence>
<feature type="non-terminal residue" evidence="4">
    <location>
        <position position="1"/>
    </location>
</feature>
<proteinExistence type="predicted"/>
<evidence type="ECO:0000313" key="5">
    <source>
        <dbReference type="Proteomes" id="UP000789405"/>
    </source>
</evidence>
<dbReference type="Proteomes" id="UP000789405">
    <property type="component" value="Unassembled WGS sequence"/>
</dbReference>
<keyword evidence="1" id="KW-0479">Metal-binding</keyword>
<evidence type="ECO:0000259" key="3">
    <source>
        <dbReference type="PROSITE" id="PS50158"/>
    </source>
</evidence>
<reference evidence="4" key="1">
    <citation type="submission" date="2021-06" db="EMBL/GenBank/DDBJ databases">
        <authorList>
            <person name="Kallberg Y."/>
            <person name="Tangrot J."/>
            <person name="Rosling A."/>
        </authorList>
    </citation>
    <scope>NUCLEOTIDE SEQUENCE</scope>
    <source>
        <strain evidence="4">MA453B</strain>
    </source>
</reference>
<feature type="region of interest" description="Disordered" evidence="2">
    <location>
        <begin position="1"/>
        <end position="21"/>
    </location>
</feature>
<dbReference type="Gene3D" id="4.10.60.10">
    <property type="entry name" value="Zinc finger, CCHC-type"/>
    <property type="match status" value="1"/>
</dbReference>
<dbReference type="GO" id="GO:0003676">
    <property type="term" value="F:nucleic acid binding"/>
    <property type="evidence" value="ECO:0007669"/>
    <property type="project" value="InterPro"/>
</dbReference>
<keyword evidence="5" id="KW-1185">Reference proteome</keyword>
<sequence>ISARTNNKGWTIHQPRRRTTSRRTGHIAVHCQLQAPCRETCRNCQSPEHFYRQCLYNTCYKCNSLGHIAVDCPLASLKYKNQTFQYGCDSNEVETQRQYFHSNRRTHYCCSCKNPQRPEALK</sequence>
<dbReference type="InterPro" id="IPR001878">
    <property type="entry name" value="Znf_CCHC"/>
</dbReference>
<dbReference type="GO" id="GO:0008270">
    <property type="term" value="F:zinc ion binding"/>
    <property type="evidence" value="ECO:0007669"/>
    <property type="project" value="UniProtKB-KW"/>
</dbReference>
<dbReference type="EMBL" id="CAJVPY010067992">
    <property type="protein sequence ID" value="CAG8826428.1"/>
    <property type="molecule type" value="Genomic_DNA"/>
</dbReference>
<keyword evidence="1" id="KW-0863">Zinc-finger</keyword>
<dbReference type="SUPFAM" id="SSF57756">
    <property type="entry name" value="Retrovirus zinc finger-like domains"/>
    <property type="match status" value="1"/>
</dbReference>
<dbReference type="AlphaFoldDB" id="A0A9N9KH59"/>
<dbReference type="SMART" id="SM00343">
    <property type="entry name" value="ZnF_C2HC"/>
    <property type="match status" value="2"/>
</dbReference>
<comment type="caution">
    <text evidence="4">The sequence shown here is derived from an EMBL/GenBank/DDBJ whole genome shotgun (WGS) entry which is preliminary data.</text>
</comment>
<feature type="domain" description="CCHC-type" evidence="3">
    <location>
        <begin position="59"/>
        <end position="73"/>
    </location>
</feature>
<dbReference type="OrthoDB" id="3863715at2759"/>
<feature type="non-terminal residue" evidence="4">
    <location>
        <position position="122"/>
    </location>
</feature>
<organism evidence="4 5">
    <name type="scientific">Dentiscutata erythropus</name>
    <dbReference type="NCBI Taxonomy" id="1348616"/>
    <lineage>
        <taxon>Eukaryota</taxon>
        <taxon>Fungi</taxon>
        <taxon>Fungi incertae sedis</taxon>
        <taxon>Mucoromycota</taxon>
        <taxon>Glomeromycotina</taxon>
        <taxon>Glomeromycetes</taxon>
        <taxon>Diversisporales</taxon>
        <taxon>Gigasporaceae</taxon>
        <taxon>Dentiscutata</taxon>
    </lineage>
</organism>
<accession>A0A9N9KH59</accession>
<protein>
    <submittedName>
        <fullName evidence="4">15188_t:CDS:1</fullName>
    </submittedName>
</protein>
<evidence type="ECO:0000313" key="4">
    <source>
        <dbReference type="EMBL" id="CAG8826428.1"/>
    </source>
</evidence>
<dbReference type="PROSITE" id="PS50158">
    <property type="entry name" value="ZF_CCHC"/>
    <property type="match status" value="1"/>
</dbReference>
<dbReference type="Pfam" id="PF00098">
    <property type="entry name" value="zf-CCHC"/>
    <property type="match status" value="1"/>
</dbReference>
<dbReference type="InterPro" id="IPR036875">
    <property type="entry name" value="Znf_CCHC_sf"/>
</dbReference>
<gene>
    <name evidence="4" type="ORF">DERYTH_LOCUS28079</name>
</gene>